<sequence length="220" mass="24502">MLSSSQIDNLSSVQCGPKYAQRLSQACKSCQQQKRRCVPYDIDTRERFCTRRLQLIRGPKISAPALSPFLHCFKLHSLKSPPMQNDSLSPTFFCTSFFNTPAARDNFQDSPPSASTGKRKLEISEISEITLSLPSSDSAVNFLDSYVGQGDMQQTTNSTTMDVGSWSYPVVEVYSHLVNSSSNIPLEDHCSQDTYSYHKTYGFEHDINAWGSSSLGPGQF</sequence>
<dbReference type="AlphaFoldDB" id="A0A0D0BKY1"/>
<reference evidence="1 2" key="1">
    <citation type="submission" date="2014-04" db="EMBL/GenBank/DDBJ databases">
        <title>Evolutionary Origins and Diversification of the Mycorrhizal Mutualists.</title>
        <authorList>
            <consortium name="DOE Joint Genome Institute"/>
            <consortium name="Mycorrhizal Genomics Consortium"/>
            <person name="Kohler A."/>
            <person name="Kuo A."/>
            <person name="Nagy L.G."/>
            <person name="Floudas D."/>
            <person name="Copeland A."/>
            <person name="Barry K.W."/>
            <person name="Cichocki N."/>
            <person name="Veneault-Fourrey C."/>
            <person name="LaButti K."/>
            <person name="Lindquist E.A."/>
            <person name="Lipzen A."/>
            <person name="Lundell T."/>
            <person name="Morin E."/>
            <person name="Murat C."/>
            <person name="Riley R."/>
            <person name="Ohm R."/>
            <person name="Sun H."/>
            <person name="Tunlid A."/>
            <person name="Henrissat B."/>
            <person name="Grigoriev I.V."/>
            <person name="Hibbett D.S."/>
            <person name="Martin F."/>
        </authorList>
    </citation>
    <scope>NUCLEOTIDE SEQUENCE [LARGE SCALE GENOMIC DNA]</scope>
    <source>
        <strain evidence="1 2">FD-317 M1</strain>
    </source>
</reference>
<organism evidence="1 2">
    <name type="scientific">Collybiopsis luxurians FD-317 M1</name>
    <dbReference type="NCBI Taxonomy" id="944289"/>
    <lineage>
        <taxon>Eukaryota</taxon>
        <taxon>Fungi</taxon>
        <taxon>Dikarya</taxon>
        <taxon>Basidiomycota</taxon>
        <taxon>Agaricomycotina</taxon>
        <taxon>Agaricomycetes</taxon>
        <taxon>Agaricomycetidae</taxon>
        <taxon>Agaricales</taxon>
        <taxon>Marasmiineae</taxon>
        <taxon>Omphalotaceae</taxon>
        <taxon>Collybiopsis</taxon>
        <taxon>Collybiopsis luxurians</taxon>
    </lineage>
</organism>
<dbReference type="EMBL" id="KN834806">
    <property type="protein sequence ID" value="KIK55401.1"/>
    <property type="molecule type" value="Genomic_DNA"/>
</dbReference>
<dbReference type="Proteomes" id="UP000053593">
    <property type="component" value="Unassembled WGS sequence"/>
</dbReference>
<gene>
    <name evidence="1" type="ORF">GYMLUDRAFT_62542</name>
</gene>
<accession>A0A0D0BKY1</accession>
<proteinExistence type="predicted"/>
<name>A0A0D0BKY1_9AGAR</name>
<keyword evidence="2" id="KW-1185">Reference proteome</keyword>
<evidence type="ECO:0000313" key="1">
    <source>
        <dbReference type="EMBL" id="KIK55401.1"/>
    </source>
</evidence>
<evidence type="ECO:0000313" key="2">
    <source>
        <dbReference type="Proteomes" id="UP000053593"/>
    </source>
</evidence>
<protein>
    <submittedName>
        <fullName evidence="1">Uncharacterized protein</fullName>
    </submittedName>
</protein>
<dbReference type="HOGENOM" id="CLU_1256154_0_0_1"/>